<evidence type="ECO:0000256" key="2">
    <source>
        <dbReference type="SAM" id="MobiDB-lite"/>
    </source>
</evidence>
<dbReference type="InterPro" id="IPR020631">
    <property type="entry name" value="THF_DH/CycHdrlase_NAD-bd_dom"/>
</dbReference>
<dbReference type="Pfam" id="PF02882">
    <property type="entry name" value="THF_DHG_CYH_C"/>
    <property type="match status" value="1"/>
</dbReference>
<proteinExistence type="predicted"/>
<dbReference type="EMBL" id="CAJNNV010032622">
    <property type="protein sequence ID" value="CAE8640531.1"/>
    <property type="molecule type" value="Genomic_DNA"/>
</dbReference>
<dbReference type="OrthoDB" id="443822at2759"/>
<organism evidence="5 6">
    <name type="scientific">Polarella glacialis</name>
    <name type="common">Dinoflagellate</name>
    <dbReference type="NCBI Taxonomy" id="89957"/>
    <lineage>
        <taxon>Eukaryota</taxon>
        <taxon>Sar</taxon>
        <taxon>Alveolata</taxon>
        <taxon>Dinophyceae</taxon>
        <taxon>Suessiales</taxon>
        <taxon>Suessiaceae</taxon>
        <taxon>Polarella</taxon>
    </lineage>
</organism>
<dbReference type="GO" id="GO:0004487">
    <property type="term" value="F:methylenetetrahydrofolate dehydrogenase (NAD+) activity"/>
    <property type="evidence" value="ECO:0007669"/>
    <property type="project" value="TreeGrafter"/>
</dbReference>
<dbReference type="AlphaFoldDB" id="A0A813HS09"/>
<dbReference type="Pfam" id="PF00763">
    <property type="entry name" value="THF_DHG_CYH"/>
    <property type="match status" value="1"/>
</dbReference>
<dbReference type="GO" id="GO:0035999">
    <property type="term" value="P:tetrahydrofolate interconversion"/>
    <property type="evidence" value="ECO:0007669"/>
    <property type="project" value="TreeGrafter"/>
</dbReference>
<dbReference type="InterPro" id="IPR036291">
    <property type="entry name" value="NAD(P)-bd_dom_sf"/>
</dbReference>
<feature type="domain" description="Tetrahydrofolate dehydrogenase/cyclohydrolase catalytic" evidence="3">
    <location>
        <begin position="18"/>
        <end position="129"/>
    </location>
</feature>
<dbReference type="Gene3D" id="3.40.50.720">
    <property type="entry name" value="NAD(P)-binding Rossmann-like Domain"/>
    <property type="match status" value="1"/>
</dbReference>
<gene>
    <name evidence="5" type="ORF">PGLA1383_LOCUS55374</name>
</gene>
<feature type="coiled-coil region" evidence="1">
    <location>
        <begin position="660"/>
        <end position="701"/>
    </location>
</feature>
<keyword evidence="6" id="KW-1185">Reference proteome</keyword>
<dbReference type="GO" id="GO:0004477">
    <property type="term" value="F:methenyltetrahydrofolate cyclohydrolase activity"/>
    <property type="evidence" value="ECO:0007669"/>
    <property type="project" value="TreeGrafter"/>
</dbReference>
<name>A0A813HS09_POLGL</name>
<dbReference type="SUPFAM" id="SSF51735">
    <property type="entry name" value="NAD(P)-binding Rossmann-fold domains"/>
    <property type="match status" value="1"/>
</dbReference>
<evidence type="ECO:0000256" key="1">
    <source>
        <dbReference type="SAM" id="Coils"/>
    </source>
</evidence>
<feature type="compositionally biased region" description="Polar residues" evidence="2">
    <location>
        <begin position="572"/>
        <end position="587"/>
    </location>
</feature>
<reference evidence="5" key="1">
    <citation type="submission" date="2021-02" db="EMBL/GenBank/DDBJ databases">
        <authorList>
            <person name="Dougan E. K."/>
            <person name="Rhodes N."/>
            <person name="Thang M."/>
            <person name="Chan C."/>
        </authorList>
    </citation>
    <scope>NUCLEOTIDE SEQUENCE</scope>
</reference>
<evidence type="ECO:0000313" key="5">
    <source>
        <dbReference type="EMBL" id="CAE8640531.1"/>
    </source>
</evidence>
<feature type="domain" description="Tetrahydrofolate dehydrogenase/cyclohydrolase NAD(P)-binding" evidence="4">
    <location>
        <begin position="158"/>
        <end position="313"/>
    </location>
</feature>
<feature type="region of interest" description="Disordered" evidence="2">
    <location>
        <begin position="466"/>
        <end position="516"/>
    </location>
</feature>
<evidence type="ECO:0000259" key="4">
    <source>
        <dbReference type="Pfam" id="PF02882"/>
    </source>
</evidence>
<dbReference type="PANTHER" id="PTHR48099">
    <property type="entry name" value="C-1-TETRAHYDROFOLATE SYNTHASE, CYTOPLASMIC-RELATED"/>
    <property type="match status" value="1"/>
</dbReference>
<evidence type="ECO:0000313" key="6">
    <source>
        <dbReference type="Proteomes" id="UP000654075"/>
    </source>
</evidence>
<dbReference type="GO" id="GO:0009113">
    <property type="term" value="P:purine nucleobase biosynthetic process"/>
    <property type="evidence" value="ECO:0007669"/>
    <property type="project" value="TreeGrafter"/>
</dbReference>
<dbReference type="PANTHER" id="PTHR48099:SF3">
    <property type="entry name" value="METHYLENETETRAHYDROFOLATE DEHYDROGENASE [NAD(+)]"/>
    <property type="match status" value="1"/>
</dbReference>
<comment type="caution">
    <text evidence="5">The sequence shown here is derived from an EMBL/GenBank/DDBJ whole genome shotgun (WGS) entry which is preliminary data.</text>
</comment>
<dbReference type="GO" id="GO:0004488">
    <property type="term" value="F:methylenetetrahydrofolate dehydrogenase (NADP+) activity"/>
    <property type="evidence" value="ECO:0007669"/>
    <property type="project" value="InterPro"/>
</dbReference>
<sequence>MAEGQLELAPGARKVLADEVAAPFRAEIREAVSKLGGKGPKLVGFLAQSDPAARKYAEWTAKAFAADNLNFELREVEEGLLEEALEKANCEPEVHGIMIYYPVFGQRPSFHGGSHDDYLRDTVSPFKDAEGLGHYYRRALYKNRRFVDAAASKKCCLPCTPLAVVKCLEHLQVYDQHLPEGERMTGKTAVVINRSEVVGRPVAALLANDGAKVYSVDIDSLHIFTRGRLVPATDGNSVEAAVRQSDIVILGVPSEKYKLDPSWVKEGAVVINVASHKNVDEKLLLATRPGVRYVGQVGKVTVAMLERNLLRLYANFQDEVRSILNLAAAAFGFQLLTRGFLSLSLTTGTRVAFDHFTVAFDLNEQIQLEAGYSALIPTWRVRLCNLGSVGHQSPPPPRFSDVVEAQRWASQVVQQAEEQANRRGCRGSPAWEDAWRDALWTLAVQKRCVEVEARKRVEGAAAMEGAVFGGSTGSDSKARDMSPRQSGAHAPFGGTTGGPGSTQSFGARQEVQEALRQSTEAFERHCLEPVRCRLDSFEERLARLSATLQGAPAPRGSGSPLLKAEEAAEASVSQAFRSPSGSSNLYSAGSAGPLPTGARQALRSSSCKVAAGQEEEELWRSTAGPSWSDTLPSCSATALRSPRPGVSAHFGEAKAEAAWRGEAERRLRAVEAEREEARQKLRKVELLLEEVSRQRADAEASWRQRHATLERQLRRTEVALGEAHLASDARSVGLPLGRGERAAAWCRQSSASHDRLSFTANQEQETLKSPEDMCFSGLLRPGVARHPRRSVPEHPSKGCWDEQGQADEADELGEPEGEVVAALGGSRCERRLDMDQDLAVGLAPADRALELWRAARSLSKSPVRRRVAPLLRC</sequence>
<dbReference type="InterPro" id="IPR020630">
    <property type="entry name" value="THF_DH/CycHdrlase_cat_dom"/>
</dbReference>
<accession>A0A813HS09</accession>
<dbReference type="InterPro" id="IPR046346">
    <property type="entry name" value="Aminoacid_DH-like_N_sf"/>
</dbReference>
<dbReference type="Gene3D" id="3.40.50.10860">
    <property type="entry name" value="Leucine Dehydrogenase, chain A, domain 1"/>
    <property type="match status" value="1"/>
</dbReference>
<feature type="region of interest" description="Disordered" evidence="2">
    <location>
        <begin position="572"/>
        <end position="599"/>
    </location>
</feature>
<dbReference type="SUPFAM" id="SSF53223">
    <property type="entry name" value="Aminoacid dehydrogenase-like, N-terminal domain"/>
    <property type="match status" value="1"/>
</dbReference>
<protein>
    <submittedName>
        <fullName evidence="5">Uncharacterized protein</fullName>
    </submittedName>
</protein>
<dbReference type="GO" id="GO:0005829">
    <property type="term" value="C:cytosol"/>
    <property type="evidence" value="ECO:0007669"/>
    <property type="project" value="TreeGrafter"/>
</dbReference>
<dbReference type="Proteomes" id="UP000654075">
    <property type="component" value="Unassembled WGS sequence"/>
</dbReference>
<keyword evidence="1" id="KW-0175">Coiled coil</keyword>
<evidence type="ECO:0000259" key="3">
    <source>
        <dbReference type="Pfam" id="PF00763"/>
    </source>
</evidence>